<dbReference type="PANTHER" id="PTHR46796">
    <property type="entry name" value="HTH-TYPE TRANSCRIPTIONAL ACTIVATOR RHAS-RELATED"/>
    <property type="match status" value="1"/>
</dbReference>
<keyword evidence="2" id="KW-0238">DNA-binding</keyword>
<evidence type="ECO:0000259" key="4">
    <source>
        <dbReference type="PROSITE" id="PS01124"/>
    </source>
</evidence>
<protein>
    <submittedName>
        <fullName evidence="5">Helix-turn-helix domain-containing protein</fullName>
    </submittedName>
</protein>
<keyword evidence="3" id="KW-0804">Transcription</keyword>
<dbReference type="SUPFAM" id="SSF46689">
    <property type="entry name" value="Homeodomain-like"/>
    <property type="match status" value="1"/>
</dbReference>
<dbReference type="PROSITE" id="PS01124">
    <property type="entry name" value="HTH_ARAC_FAMILY_2"/>
    <property type="match status" value="1"/>
</dbReference>
<evidence type="ECO:0000313" key="6">
    <source>
        <dbReference type="Proteomes" id="UP001564626"/>
    </source>
</evidence>
<dbReference type="PANTHER" id="PTHR46796:SF15">
    <property type="entry name" value="BLL1074 PROTEIN"/>
    <property type="match status" value="1"/>
</dbReference>
<evidence type="ECO:0000256" key="2">
    <source>
        <dbReference type="ARBA" id="ARBA00023125"/>
    </source>
</evidence>
<name>A0ABV4CSK6_9PSEU</name>
<dbReference type="RefSeq" id="WP_345356946.1">
    <property type="nucleotide sequence ID" value="NZ_BAABII010000003.1"/>
</dbReference>
<sequence length="223" mass="23852">MNAYSARIGARSGALLWRVRPTGAHRVVPDGALDRMWSGGRLVVAGPDTAAVVVRGGQETVGLRFPPGVAPLLLRTSAADLRDERVELRDLVPTPVPPGAPAALLEQVYLDLWAAADPDRDLIRAAAALDRAADRGDPVAAVAERTGVAERSLRRTSHLLFGYGLKTLSGIRRFQRAWDLVRAGADLADAAARAGYADQPHLTREFTRFAGLPPARLASIRST</sequence>
<keyword evidence="6" id="KW-1185">Reference proteome</keyword>
<proteinExistence type="predicted"/>
<dbReference type="EMBL" id="JBGEHV010000056">
    <property type="protein sequence ID" value="MEY8042399.1"/>
    <property type="molecule type" value="Genomic_DNA"/>
</dbReference>
<accession>A0ABV4CSK6</accession>
<dbReference type="Gene3D" id="1.10.10.60">
    <property type="entry name" value="Homeodomain-like"/>
    <property type="match status" value="1"/>
</dbReference>
<evidence type="ECO:0000256" key="3">
    <source>
        <dbReference type="ARBA" id="ARBA00023163"/>
    </source>
</evidence>
<gene>
    <name evidence="5" type="ORF">AB8O55_23565</name>
</gene>
<dbReference type="InterPro" id="IPR050204">
    <property type="entry name" value="AraC_XylS_family_regulators"/>
</dbReference>
<dbReference type="SMART" id="SM00342">
    <property type="entry name" value="HTH_ARAC"/>
    <property type="match status" value="1"/>
</dbReference>
<dbReference type="InterPro" id="IPR009057">
    <property type="entry name" value="Homeodomain-like_sf"/>
</dbReference>
<evidence type="ECO:0000313" key="5">
    <source>
        <dbReference type="EMBL" id="MEY8042399.1"/>
    </source>
</evidence>
<reference evidence="5 6" key="1">
    <citation type="submission" date="2024-08" db="EMBL/GenBank/DDBJ databases">
        <title>Genome mining of Saccharopolyspora cebuensis PGLac3 from Nigerian medicinal plant.</title>
        <authorList>
            <person name="Ezeobiora C.E."/>
            <person name="Igbokwe N.H."/>
            <person name="Amin D.H."/>
            <person name="Mendie U.E."/>
        </authorList>
    </citation>
    <scope>NUCLEOTIDE SEQUENCE [LARGE SCALE GENOMIC DNA]</scope>
    <source>
        <strain evidence="5 6">PGLac3</strain>
    </source>
</reference>
<keyword evidence="1" id="KW-0805">Transcription regulation</keyword>
<dbReference type="InterPro" id="IPR018060">
    <property type="entry name" value="HTH_AraC"/>
</dbReference>
<evidence type="ECO:0000256" key="1">
    <source>
        <dbReference type="ARBA" id="ARBA00023015"/>
    </source>
</evidence>
<dbReference type="Proteomes" id="UP001564626">
    <property type="component" value="Unassembled WGS sequence"/>
</dbReference>
<feature type="domain" description="HTH araC/xylS-type" evidence="4">
    <location>
        <begin position="123"/>
        <end position="220"/>
    </location>
</feature>
<dbReference type="Pfam" id="PF12833">
    <property type="entry name" value="HTH_18"/>
    <property type="match status" value="1"/>
</dbReference>
<organism evidence="5 6">
    <name type="scientific">Saccharopolyspora cebuensis</name>
    <dbReference type="NCBI Taxonomy" id="418759"/>
    <lineage>
        <taxon>Bacteria</taxon>
        <taxon>Bacillati</taxon>
        <taxon>Actinomycetota</taxon>
        <taxon>Actinomycetes</taxon>
        <taxon>Pseudonocardiales</taxon>
        <taxon>Pseudonocardiaceae</taxon>
        <taxon>Saccharopolyspora</taxon>
    </lineage>
</organism>
<comment type="caution">
    <text evidence="5">The sequence shown here is derived from an EMBL/GenBank/DDBJ whole genome shotgun (WGS) entry which is preliminary data.</text>
</comment>